<dbReference type="AlphaFoldDB" id="A0A820PJN5"/>
<accession>A0A820PJN5</accession>
<name>A0A820PJN5_9BILA</name>
<keyword evidence="1" id="KW-0472">Membrane</keyword>
<comment type="caution">
    <text evidence="2">The sequence shown here is derived from an EMBL/GenBank/DDBJ whole genome shotgun (WGS) entry which is preliminary data.</text>
</comment>
<organism evidence="2 3">
    <name type="scientific">Adineta steineri</name>
    <dbReference type="NCBI Taxonomy" id="433720"/>
    <lineage>
        <taxon>Eukaryota</taxon>
        <taxon>Metazoa</taxon>
        <taxon>Spiralia</taxon>
        <taxon>Gnathifera</taxon>
        <taxon>Rotifera</taxon>
        <taxon>Eurotatoria</taxon>
        <taxon>Bdelloidea</taxon>
        <taxon>Adinetida</taxon>
        <taxon>Adinetidae</taxon>
        <taxon>Adineta</taxon>
    </lineage>
</organism>
<dbReference type="Proteomes" id="UP000663844">
    <property type="component" value="Unassembled WGS sequence"/>
</dbReference>
<evidence type="ECO:0000313" key="2">
    <source>
        <dbReference type="EMBL" id="CAF4405465.1"/>
    </source>
</evidence>
<dbReference type="EMBL" id="CAJOAZ010026928">
    <property type="protein sequence ID" value="CAF4405465.1"/>
    <property type="molecule type" value="Genomic_DNA"/>
</dbReference>
<evidence type="ECO:0000256" key="1">
    <source>
        <dbReference type="SAM" id="Phobius"/>
    </source>
</evidence>
<keyword evidence="1" id="KW-1133">Transmembrane helix</keyword>
<proteinExistence type="predicted"/>
<reference evidence="2" key="1">
    <citation type="submission" date="2021-02" db="EMBL/GenBank/DDBJ databases">
        <authorList>
            <person name="Nowell W R."/>
        </authorList>
    </citation>
    <scope>NUCLEOTIDE SEQUENCE</scope>
</reference>
<feature type="non-terminal residue" evidence="2">
    <location>
        <position position="60"/>
    </location>
</feature>
<feature type="transmembrane region" description="Helical" evidence="1">
    <location>
        <begin position="32"/>
        <end position="55"/>
    </location>
</feature>
<gene>
    <name evidence="2" type="ORF">OXD698_LOCUS51710</name>
</gene>
<protein>
    <submittedName>
        <fullName evidence="2">Uncharacterized protein</fullName>
    </submittedName>
</protein>
<sequence>QVEPEMMTLEPPFEGAHIYPKISRPFYRKKRVMIPTCLSIILLIAAVIIGVILGIKSKPT</sequence>
<feature type="non-terminal residue" evidence="2">
    <location>
        <position position="1"/>
    </location>
</feature>
<keyword evidence="1" id="KW-0812">Transmembrane</keyword>
<evidence type="ECO:0000313" key="3">
    <source>
        <dbReference type="Proteomes" id="UP000663844"/>
    </source>
</evidence>